<dbReference type="EMBL" id="ASRX01000009">
    <property type="protein sequence ID" value="EYF07535.1"/>
    <property type="molecule type" value="Genomic_DNA"/>
</dbReference>
<gene>
    <name evidence="2" type="ORF">CAP_8658</name>
</gene>
<name>A0A017TFH0_9BACT</name>
<dbReference type="AlphaFoldDB" id="A0A017TFH0"/>
<evidence type="ECO:0000313" key="3">
    <source>
        <dbReference type="Proteomes" id="UP000019678"/>
    </source>
</evidence>
<comment type="caution">
    <text evidence="2">The sequence shown here is derived from an EMBL/GenBank/DDBJ whole genome shotgun (WGS) entry which is preliminary data.</text>
</comment>
<feature type="region of interest" description="Disordered" evidence="1">
    <location>
        <begin position="39"/>
        <end position="68"/>
    </location>
</feature>
<accession>A0A017TFH0</accession>
<dbReference type="Proteomes" id="UP000019678">
    <property type="component" value="Unassembled WGS sequence"/>
</dbReference>
<organism evidence="2 3">
    <name type="scientific">Chondromyces apiculatus DSM 436</name>
    <dbReference type="NCBI Taxonomy" id="1192034"/>
    <lineage>
        <taxon>Bacteria</taxon>
        <taxon>Pseudomonadati</taxon>
        <taxon>Myxococcota</taxon>
        <taxon>Polyangia</taxon>
        <taxon>Polyangiales</taxon>
        <taxon>Polyangiaceae</taxon>
        <taxon>Chondromyces</taxon>
    </lineage>
</organism>
<evidence type="ECO:0000256" key="1">
    <source>
        <dbReference type="SAM" id="MobiDB-lite"/>
    </source>
</evidence>
<protein>
    <submittedName>
        <fullName evidence="2">Uncharacterized protein</fullName>
    </submittedName>
</protein>
<keyword evidence="3" id="KW-1185">Reference proteome</keyword>
<reference evidence="2 3" key="1">
    <citation type="submission" date="2013-05" db="EMBL/GenBank/DDBJ databases">
        <title>Genome assembly of Chondromyces apiculatus DSM 436.</title>
        <authorList>
            <person name="Sharma G."/>
            <person name="Khatri I."/>
            <person name="Kaur C."/>
            <person name="Mayilraj S."/>
            <person name="Subramanian S."/>
        </authorList>
    </citation>
    <scope>NUCLEOTIDE SEQUENCE [LARGE SCALE GENOMIC DNA]</scope>
    <source>
        <strain evidence="2 3">DSM 436</strain>
    </source>
</reference>
<sequence>MASDLAEILPTERRAGLVVLGDAQGRPLLAIVVEVQIGRDQDKSGPQSRGARSRAGLGNCSAVQPMSG</sequence>
<proteinExistence type="predicted"/>
<evidence type="ECO:0000313" key="2">
    <source>
        <dbReference type="EMBL" id="EYF07535.1"/>
    </source>
</evidence>
<dbReference type="RefSeq" id="WP_044237443.1">
    <property type="nucleotide sequence ID" value="NZ_ASRX01000009.1"/>
</dbReference>